<dbReference type="Proteomes" id="UP000440716">
    <property type="component" value="Unassembled WGS sequence"/>
</dbReference>
<accession>A0A109CRQ3</accession>
<protein>
    <submittedName>
        <fullName evidence="2">Protein 6b</fullName>
    </submittedName>
</protein>
<dbReference type="OrthoDB" id="8297468at2"/>
<organism evidence="2 6">
    <name type="scientific">Agrobacterium vitis</name>
    <name type="common">Rhizobium vitis</name>
    <dbReference type="NCBI Taxonomy" id="373"/>
    <lineage>
        <taxon>Bacteria</taxon>
        <taxon>Pseudomonadati</taxon>
        <taxon>Pseudomonadota</taxon>
        <taxon>Alphaproteobacteria</taxon>
        <taxon>Hyphomicrobiales</taxon>
        <taxon>Rhizobiaceae</taxon>
        <taxon>Rhizobium/Agrobacterium group</taxon>
        <taxon>Agrobacterium</taxon>
    </lineage>
</organism>
<name>A0A109CRQ3_AGRVI</name>
<evidence type="ECO:0000313" key="2">
    <source>
        <dbReference type="EMBL" id="KAA3518853.1"/>
    </source>
</evidence>
<dbReference type="GeneID" id="60685091"/>
<reference evidence="5 7" key="2">
    <citation type="submission" date="2019-12" db="EMBL/GenBank/DDBJ databases">
        <title>Whole-genome sequencing of Allorhizobium vitis.</title>
        <authorList>
            <person name="Gan H.M."/>
            <person name="Szegedi E."/>
            <person name="Burr T."/>
            <person name="Savka M.A."/>
        </authorList>
    </citation>
    <scope>NUCLEOTIDE SEQUENCE [LARGE SCALE GENOMIC DNA]</scope>
    <source>
        <strain evidence="4 7">CG415</strain>
        <strain evidence="3 5">CG989</strain>
    </source>
</reference>
<dbReference type="RefSeq" id="WP_032488313.1">
    <property type="nucleotide sequence ID" value="NZ_CP055267.1"/>
</dbReference>
<comment type="caution">
    <text evidence="2">The sequence shown here is derived from an EMBL/GenBank/DDBJ whole genome shotgun (WGS) entry which is preliminary data.</text>
</comment>
<dbReference type="EMBL" id="QUSG01000045">
    <property type="protein sequence ID" value="KAA3518853.1"/>
    <property type="molecule type" value="Genomic_DNA"/>
</dbReference>
<evidence type="ECO:0000259" key="1">
    <source>
        <dbReference type="Pfam" id="PF02027"/>
    </source>
</evidence>
<dbReference type="Proteomes" id="UP000436692">
    <property type="component" value="Unassembled WGS sequence"/>
</dbReference>
<sequence length="207" mass="22964">MTVANWQVRDFTRILNAGELQGRLEQARTDFGALLAEIVYFHPPGATPEEGDDEYILTGQGLVYVYLSEQTARQCALNRLLPSNSSNFGTVVTAIPPWLMDTQTLNLTLQERCDQGGIVNYYHGSRTNEFFLAIMLSNCFVRFGTDEINGASYGFYARRGNYTEEGEDDDNEIGDEGEAGGAEIRDYQFGDLVNYPIVALGSSRLSA</sequence>
<dbReference type="EMBL" id="WPHM01000033">
    <property type="protein sequence ID" value="MUZ61077.1"/>
    <property type="molecule type" value="Genomic_DNA"/>
</dbReference>
<dbReference type="InterPro" id="IPR006064">
    <property type="entry name" value="Glycosidase"/>
</dbReference>
<dbReference type="EMBL" id="WPHU01000032">
    <property type="protein sequence ID" value="MVA59614.1"/>
    <property type="molecule type" value="Genomic_DNA"/>
</dbReference>
<evidence type="ECO:0000313" key="4">
    <source>
        <dbReference type="EMBL" id="MVA59614.1"/>
    </source>
</evidence>
<dbReference type="Pfam" id="PF02027">
    <property type="entry name" value="RolB_RolC"/>
    <property type="match status" value="1"/>
</dbReference>
<dbReference type="SMR" id="A0A109CRQ3"/>
<dbReference type="Proteomes" id="UP000436911">
    <property type="component" value="Unassembled WGS sequence"/>
</dbReference>
<evidence type="ECO:0000313" key="5">
    <source>
        <dbReference type="Proteomes" id="UP000436692"/>
    </source>
</evidence>
<evidence type="ECO:0000313" key="7">
    <source>
        <dbReference type="Proteomes" id="UP000440716"/>
    </source>
</evidence>
<evidence type="ECO:0000313" key="3">
    <source>
        <dbReference type="EMBL" id="MUZ61077.1"/>
    </source>
</evidence>
<dbReference type="AlphaFoldDB" id="A0A109CRQ3"/>
<gene>
    <name evidence="2" type="ORF">DXT89_26775</name>
    <name evidence="4" type="ORF">GOZ88_26430</name>
    <name evidence="3" type="ORF">GOZ95_27040</name>
</gene>
<proteinExistence type="predicted"/>
<evidence type="ECO:0000313" key="6">
    <source>
        <dbReference type="Proteomes" id="UP000436911"/>
    </source>
</evidence>
<reference evidence="2 6" key="1">
    <citation type="submission" date="2018-08" db="EMBL/GenBank/DDBJ databases">
        <title>Genome sequencing of Agrobacterium vitis strain ICMP 10754.</title>
        <authorList>
            <person name="Visnovsky S.B."/>
            <person name="Pitman A.R."/>
        </authorList>
    </citation>
    <scope>NUCLEOTIDE SEQUENCE [LARGE SCALE GENOMIC DNA]</scope>
    <source>
        <strain evidence="2 6">ICMP 10754</strain>
    </source>
</reference>
<feature type="domain" description="Cytokinin glycosidase" evidence="1">
    <location>
        <begin position="1"/>
        <end position="203"/>
    </location>
</feature>